<organism evidence="1 2">
    <name type="scientific">Cellvibrio japonicus (strain Ueda107)</name>
    <name type="common">Pseudomonas fluorescens subsp. cellulosa</name>
    <dbReference type="NCBI Taxonomy" id="498211"/>
    <lineage>
        <taxon>Bacteria</taxon>
        <taxon>Pseudomonadati</taxon>
        <taxon>Pseudomonadota</taxon>
        <taxon>Gammaproteobacteria</taxon>
        <taxon>Cellvibrionales</taxon>
        <taxon>Cellvibrionaceae</taxon>
        <taxon>Cellvibrio</taxon>
    </lineage>
</organism>
<dbReference type="AlphaFoldDB" id="B3PEU3"/>
<evidence type="ECO:0000313" key="2">
    <source>
        <dbReference type="Proteomes" id="UP000001036"/>
    </source>
</evidence>
<gene>
    <name evidence="1" type="ordered locus">CJA_1668</name>
</gene>
<name>B3PEU3_CELJU</name>
<dbReference type="HOGENOM" id="CLU_3267544_0_0_6"/>
<dbReference type="Proteomes" id="UP000001036">
    <property type="component" value="Chromosome"/>
</dbReference>
<proteinExistence type="predicted"/>
<keyword evidence="2" id="KW-1185">Reference proteome</keyword>
<protein>
    <submittedName>
        <fullName evidence="1">Uncharacterized protein</fullName>
    </submittedName>
</protein>
<accession>B3PEU3</accession>
<reference evidence="1 2" key="1">
    <citation type="journal article" date="2008" name="J. Bacteriol.">
        <title>Insights into plant cell wall degradation from the genome sequence of the soil bacterium Cellvibrio japonicus.</title>
        <authorList>
            <person name="Deboy R.T."/>
            <person name="Mongodin E.F."/>
            <person name="Fouts D.E."/>
            <person name="Tailford L.E."/>
            <person name="Khouri H."/>
            <person name="Emerson J.B."/>
            <person name="Mohamoud Y."/>
            <person name="Watkins K."/>
            <person name="Henrissat B."/>
            <person name="Gilbert H.J."/>
            <person name="Nelson K.E."/>
        </authorList>
    </citation>
    <scope>NUCLEOTIDE SEQUENCE [LARGE SCALE GENOMIC DNA]</scope>
    <source>
        <strain evidence="1 2">Ueda107</strain>
    </source>
</reference>
<dbReference type="STRING" id="498211.CJA_1668"/>
<dbReference type="EMBL" id="CP000934">
    <property type="protein sequence ID" value="ACE86238.1"/>
    <property type="molecule type" value="Genomic_DNA"/>
</dbReference>
<dbReference type="KEGG" id="cja:CJA_1668"/>
<evidence type="ECO:0000313" key="1">
    <source>
        <dbReference type="EMBL" id="ACE86238.1"/>
    </source>
</evidence>
<sequence>MITLPAFAVRLAPVGPLLAAVFPRDTPYKLALSGNQPETAV</sequence>